<reference evidence="5 6" key="1">
    <citation type="journal article" date="2017" name="Genome Biol.">
        <title>New reference genome sequences of hot pepper reveal the massive evolution of plant disease-resistance genes by retroduplication.</title>
        <authorList>
            <person name="Kim S."/>
            <person name="Park J."/>
            <person name="Yeom S.I."/>
            <person name="Kim Y.M."/>
            <person name="Seo E."/>
            <person name="Kim K.T."/>
            <person name="Kim M.S."/>
            <person name="Lee J.M."/>
            <person name="Cheong K."/>
            <person name="Shin H.S."/>
            <person name="Kim S.B."/>
            <person name="Han K."/>
            <person name="Lee J."/>
            <person name="Park M."/>
            <person name="Lee H.A."/>
            <person name="Lee H.Y."/>
            <person name="Lee Y."/>
            <person name="Oh S."/>
            <person name="Lee J.H."/>
            <person name="Choi E."/>
            <person name="Choi E."/>
            <person name="Lee S.E."/>
            <person name="Jeon J."/>
            <person name="Kim H."/>
            <person name="Choi G."/>
            <person name="Song H."/>
            <person name="Lee J."/>
            <person name="Lee S.C."/>
            <person name="Kwon J.K."/>
            <person name="Lee H.Y."/>
            <person name="Koo N."/>
            <person name="Hong Y."/>
            <person name="Kim R.W."/>
            <person name="Kang W.H."/>
            <person name="Huh J.H."/>
            <person name="Kang B.C."/>
            <person name="Yang T.J."/>
            <person name="Lee Y.H."/>
            <person name="Bennetzen J.L."/>
            <person name="Choi D."/>
        </authorList>
    </citation>
    <scope>NUCLEOTIDE SEQUENCE [LARGE SCALE GENOMIC DNA]</scope>
    <source>
        <strain evidence="6">cv. PBC81</strain>
    </source>
</reference>
<dbReference type="GO" id="GO:0009904">
    <property type="term" value="P:chloroplast accumulation movement"/>
    <property type="evidence" value="ECO:0007669"/>
    <property type="project" value="TreeGrafter"/>
</dbReference>
<dbReference type="PANTHER" id="PTHR32054">
    <property type="entry name" value="HEAVY CHAIN, PUTATIVE, EXPRESSED-RELATED-RELATED"/>
    <property type="match status" value="1"/>
</dbReference>
<comment type="similarity">
    <text evidence="1">Belongs to the WEB family.</text>
</comment>
<keyword evidence="6" id="KW-1185">Reference proteome</keyword>
<evidence type="ECO:0000313" key="5">
    <source>
        <dbReference type="EMBL" id="PHT45253.1"/>
    </source>
</evidence>
<dbReference type="OrthoDB" id="649232at2759"/>
<proteinExistence type="inferred from homology"/>
<comment type="caution">
    <text evidence="5">The sequence shown here is derived from an EMBL/GenBank/DDBJ whole genome shotgun (WGS) entry which is preliminary data.</text>
</comment>
<evidence type="ECO:0000256" key="3">
    <source>
        <dbReference type="SAM" id="Coils"/>
    </source>
</evidence>
<evidence type="ECO:0008006" key="7">
    <source>
        <dbReference type="Google" id="ProtNLM"/>
    </source>
</evidence>
<sequence length="375" mass="42280">MAGNGESMVAETKKIINPSVEIDTSPPFESVKEAVDHFGGSGPWIPHHLLHLPPPDHDSEVVDVGKMEEQAIKFEKDLVVKEQEALNVLREVEKAKRFVEGLKFPGHVLMELNRAKLDLNKMSIDLTVIRSSVETLNKKMKKEKVILDRSSQMKSLNSAAELSIEENNTMNKEIQQLSSEAKQFKKMTEASRYEVMKAMSEIERTKASIRMAEMRLHAAKKMEKAAKAVEAIAFAERKTLLNGKNSSAVVQHTTEGITISYEEYYALAWKAQQAEELCKTKFVDTNSVCRTNEVNQSEVGITKKMEETNKGIRHNTLEEALDNEDGTQRSLTEHDGFYRERSEHPQLHYLGHNSSKSKFRNPQSTLTSRGNPPAG</sequence>
<dbReference type="GO" id="GO:0005829">
    <property type="term" value="C:cytosol"/>
    <property type="evidence" value="ECO:0007669"/>
    <property type="project" value="TreeGrafter"/>
</dbReference>
<dbReference type="Pfam" id="PF05701">
    <property type="entry name" value="WEMBL"/>
    <property type="match status" value="2"/>
</dbReference>
<protein>
    <recommendedName>
        <fullName evidence="7">WEB family protein</fullName>
    </recommendedName>
</protein>
<accession>A0A2G2WJ37</accession>
<keyword evidence="2 3" id="KW-0175">Coiled coil</keyword>
<name>A0A2G2WJ37_CAPBA</name>
<dbReference type="EMBL" id="MLFT02000006">
    <property type="protein sequence ID" value="PHT45253.1"/>
    <property type="molecule type" value="Genomic_DNA"/>
</dbReference>
<dbReference type="STRING" id="33114.A0A2G2WJ37"/>
<dbReference type="AlphaFoldDB" id="A0A2G2WJ37"/>
<dbReference type="GO" id="GO:0009903">
    <property type="term" value="P:chloroplast avoidance movement"/>
    <property type="evidence" value="ECO:0007669"/>
    <property type="project" value="TreeGrafter"/>
</dbReference>
<organism evidence="5 6">
    <name type="scientific">Capsicum baccatum</name>
    <name type="common">Peruvian pepper</name>
    <dbReference type="NCBI Taxonomy" id="33114"/>
    <lineage>
        <taxon>Eukaryota</taxon>
        <taxon>Viridiplantae</taxon>
        <taxon>Streptophyta</taxon>
        <taxon>Embryophyta</taxon>
        <taxon>Tracheophyta</taxon>
        <taxon>Spermatophyta</taxon>
        <taxon>Magnoliopsida</taxon>
        <taxon>eudicotyledons</taxon>
        <taxon>Gunneridae</taxon>
        <taxon>Pentapetalae</taxon>
        <taxon>asterids</taxon>
        <taxon>lamiids</taxon>
        <taxon>Solanales</taxon>
        <taxon>Solanaceae</taxon>
        <taxon>Solanoideae</taxon>
        <taxon>Capsiceae</taxon>
        <taxon>Capsicum</taxon>
    </lineage>
</organism>
<evidence type="ECO:0000256" key="1">
    <source>
        <dbReference type="ARBA" id="ARBA00005485"/>
    </source>
</evidence>
<feature type="region of interest" description="Disordered" evidence="4">
    <location>
        <begin position="340"/>
        <end position="375"/>
    </location>
</feature>
<feature type="compositionally biased region" description="Polar residues" evidence="4">
    <location>
        <begin position="352"/>
        <end position="375"/>
    </location>
</feature>
<feature type="coiled-coil region" evidence="3">
    <location>
        <begin position="160"/>
        <end position="187"/>
    </location>
</feature>
<evidence type="ECO:0000256" key="4">
    <source>
        <dbReference type="SAM" id="MobiDB-lite"/>
    </source>
</evidence>
<evidence type="ECO:0000256" key="2">
    <source>
        <dbReference type="ARBA" id="ARBA00023054"/>
    </source>
</evidence>
<reference evidence="6" key="2">
    <citation type="journal article" date="2017" name="J. Anim. Genet.">
        <title>Multiple reference genome sequences of hot pepper reveal the massive evolution of plant disease resistance genes by retroduplication.</title>
        <authorList>
            <person name="Kim S."/>
            <person name="Park J."/>
            <person name="Yeom S.-I."/>
            <person name="Kim Y.-M."/>
            <person name="Seo E."/>
            <person name="Kim K.-T."/>
            <person name="Kim M.-S."/>
            <person name="Lee J.M."/>
            <person name="Cheong K."/>
            <person name="Shin H.-S."/>
            <person name="Kim S.-B."/>
            <person name="Han K."/>
            <person name="Lee J."/>
            <person name="Park M."/>
            <person name="Lee H.-A."/>
            <person name="Lee H.-Y."/>
            <person name="Lee Y."/>
            <person name="Oh S."/>
            <person name="Lee J.H."/>
            <person name="Choi E."/>
            <person name="Choi E."/>
            <person name="Lee S.E."/>
            <person name="Jeon J."/>
            <person name="Kim H."/>
            <person name="Choi G."/>
            <person name="Song H."/>
            <person name="Lee J."/>
            <person name="Lee S.-C."/>
            <person name="Kwon J.-K."/>
            <person name="Lee H.-Y."/>
            <person name="Koo N."/>
            <person name="Hong Y."/>
            <person name="Kim R.W."/>
            <person name="Kang W.-H."/>
            <person name="Huh J.H."/>
            <person name="Kang B.-C."/>
            <person name="Yang T.-J."/>
            <person name="Lee Y.-H."/>
            <person name="Bennetzen J.L."/>
            <person name="Choi D."/>
        </authorList>
    </citation>
    <scope>NUCLEOTIDE SEQUENCE [LARGE SCALE GENOMIC DNA]</scope>
    <source>
        <strain evidence="6">cv. PBC81</strain>
    </source>
</reference>
<dbReference type="PANTHER" id="PTHR32054:SF36">
    <property type="entry name" value="WEB FAMILY PROTEIN"/>
    <property type="match status" value="1"/>
</dbReference>
<gene>
    <name evidence="5" type="ORF">CQW23_14411</name>
</gene>
<evidence type="ECO:0000313" key="6">
    <source>
        <dbReference type="Proteomes" id="UP000224567"/>
    </source>
</evidence>
<dbReference type="Proteomes" id="UP000224567">
    <property type="component" value="Unassembled WGS sequence"/>
</dbReference>
<dbReference type="InterPro" id="IPR008545">
    <property type="entry name" value="Web"/>
</dbReference>